<dbReference type="InterPro" id="IPR008271">
    <property type="entry name" value="Ser/Thr_kinase_AS"/>
</dbReference>
<evidence type="ECO:0000313" key="9">
    <source>
        <dbReference type="Proteomes" id="UP000831467"/>
    </source>
</evidence>
<dbReference type="InterPro" id="IPR000719">
    <property type="entry name" value="Prot_kinase_dom"/>
</dbReference>
<dbReference type="InterPro" id="IPR017441">
    <property type="entry name" value="Protein_kinase_ATP_BS"/>
</dbReference>
<keyword evidence="1" id="KW-0808">Transferase</keyword>
<evidence type="ECO:0000313" key="8">
    <source>
        <dbReference type="EMBL" id="UPL12237.1"/>
    </source>
</evidence>
<dbReference type="Gene3D" id="3.30.200.20">
    <property type="entry name" value="Phosphorylase Kinase, domain 1"/>
    <property type="match status" value="1"/>
</dbReference>
<dbReference type="SMART" id="SM00220">
    <property type="entry name" value="S_TKc"/>
    <property type="match status" value="1"/>
</dbReference>
<dbReference type="InterPro" id="IPR011009">
    <property type="entry name" value="Kinase-like_dom_sf"/>
</dbReference>
<dbReference type="CDD" id="cd14014">
    <property type="entry name" value="STKc_PknB_like"/>
    <property type="match status" value="1"/>
</dbReference>
<dbReference type="PROSITE" id="PS00108">
    <property type="entry name" value="PROTEIN_KINASE_ST"/>
    <property type="match status" value="1"/>
</dbReference>
<feature type="compositionally biased region" description="Low complexity" evidence="6">
    <location>
        <begin position="425"/>
        <end position="436"/>
    </location>
</feature>
<gene>
    <name evidence="8" type="ORF">KV394_14460</name>
</gene>
<evidence type="ECO:0000256" key="1">
    <source>
        <dbReference type="ARBA" id="ARBA00022679"/>
    </source>
</evidence>
<protein>
    <submittedName>
        <fullName evidence="8">Serine/threonine protein kinase</fullName>
    </submittedName>
</protein>
<name>A0ABY4IJG8_9MICO</name>
<feature type="compositionally biased region" description="Basic and acidic residues" evidence="6">
    <location>
        <begin position="514"/>
        <end position="529"/>
    </location>
</feature>
<dbReference type="EMBL" id="CP078076">
    <property type="protein sequence ID" value="UPL12237.1"/>
    <property type="molecule type" value="Genomic_DNA"/>
</dbReference>
<dbReference type="PANTHER" id="PTHR43289">
    <property type="entry name" value="MITOGEN-ACTIVATED PROTEIN KINASE KINASE KINASE 20-RELATED"/>
    <property type="match status" value="1"/>
</dbReference>
<keyword evidence="9" id="KW-1185">Reference proteome</keyword>
<evidence type="ECO:0000256" key="5">
    <source>
        <dbReference type="PROSITE-ProRule" id="PRU10141"/>
    </source>
</evidence>
<keyword evidence="8" id="KW-0723">Serine/threonine-protein kinase</keyword>
<evidence type="ECO:0000256" key="4">
    <source>
        <dbReference type="ARBA" id="ARBA00022840"/>
    </source>
</evidence>
<evidence type="ECO:0000256" key="3">
    <source>
        <dbReference type="ARBA" id="ARBA00022777"/>
    </source>
</evidence>
<feature type="domain" description="Protein kinase" evidence="7">
    <location>
        <begin position="17"/>
        <end position="280"/>
    </location>
</feature>
<feature type="binding site" evidence="5">
    <location>
        <position position="46"/>
    </location>
    <ligand>
        <name>ATP</name>
        <dbReference type="ChEBI" id="CHEBI:30616"/>
    </ligand>
</feature>
<dbReference type="Gene3D" id="1.10.510.10">
    <property type="entry name" value="Transferase(Phosphotransferase) domain 1"/>
    <property type="match status" value="1"/>
</dbReference>
<keyword evidence="3 8" id="KW-0418">Kinase</keyword>
<reference evidence="8 9" key="1">
    <citation type="submission" date="2021-06" db="EMBL/GenBank/DDBJ databases">
        <title>Genome-based taxonomic framework of Microbacterium strains isolated from marine environment, the description of four new species and reclassification of four preexisting species.</title>
        <authorList>
            <person name="Lee S.D."/>
            <person name="Kim S.-M."/>
            <person name="Byeon Y.-S."/>
            <person name="Yang H.L."/>
            <person name="Kim I.S."/>
        </authorList>
    </citation>
    <scope>NUCLEOTIDE SEQUENCE [LARGE SCALE GENOMIC DNA]</scope>
    <source>
        <strain evidence="8 9">SSW1-51</strain>
    </source>
</reference>
<proteinExistence type="predicted"/>
<dbReference type="GO" id="GO:0004674">
    <property type="term" value="F:protein serine/threonine kinase activity"/>
    <property type="evidence" value="ECO:0007669"/>
    <property type="project" value="UniProtKB-KW"/>
</dbReference>
<accession>A0ABY4IJG8</accession>
<evidence type="ECO:0000259" key="7">
    <source>
        <dbReference type="PROSITE" id="PS50011"/>
    </source>
</evidence>
<dbReference type="SUPFAM" id="SSF56112">
    <property type="entry name" value="Protein kinase-like (PK-like)"/>
    <property type="match status" value="1"/>
</dbReference>
<organism evidence="8 9">
    <name type="scientific">Microbacterium sufflavum</name>
    <dbReference type="NCBI Taxonomy" id="2851649"/>
    <lineage>
        <taxon>Bacteria</taxon>
        <taxon>Bacillati</taxon>
        <taxon>Actinomycetota</taxon>
        <taxon>Actinomycetes</taxon>
        <taxon>Micrococcales</taxon>
        <taxon>Microbacteriaceae</taxon>
        <taxon>Microbacterium</taxon>
    </lineage>
</organism>
<feature type="compositionally biased region" description="Basic and acidic residues" evidence="6">
    <location>
        <begin position="440"/>
        <end position="451"/>
    </location>
</feature>
<sequence>MWTQEATPTEALLDSRYRLGDAVGVGGMATVYRAEDIALERAVAVKIFRTSDDAVTSTDRAHSEKALLASLNHPNLVTLLDARLDPGRAMYLVMEFVPGPTLSSRLSRSAVTPQEVATIGADVASALHAAHAAGIVHRDVKPSNVLLTPPASGSDRWTAKLADFGIACMIDTSRVTAPGIVLGTLTYMAPEQLRNGEVRPSVDIYALGLVLLEALTGTPGFAPTLSVETALARLHLAPDVPASLGQDWGRLLTAMTSIDPAERPHAAEVAVELRRLSAALAEADERATAPLPAVVAPAATRVLPVPGIPSPAASSAPVAPLVIPPVPPLPAPAAPARPLTRAQARRRLAARAVAAPRRTPRRRDSLLFAAVVAIGAVTTIAVSLSGQGTQAVASSGAVLRGASSFEAPTATESTPPSVVEMPAAVAPAPAESVTVESVDDEHSTEQADKETQNGAEKQNKGKGNQNEGAKGKGEETGPGGKPGSASQTKVDTSTVVEQPASPATDDGAAVETPGKGDKGKGSQGKGSDD</sequence>
<evidence type="ECO:0000256" key="6">
    <source>
        <dbReference type="SAM" id="MobiDB-lite"/>
    </source>
</evidence>
<dbReference type="RefSeq" id="WP_247981750.1">
    <property type="nucleotide sequence ID" value="NZ_CP078076.1"/>
</dbReference>
<keyword evidence="4 5" id="KW-0067">ATP-binding</keyword>
<keyword evidence="2 5" id="KW-0547">Nucleotide-binding</keyword>
<feature type="region of interest" description="Disordered" evidence="6">
    <location>
        <begin position="425"/>
        <end position="529"/>
    </location>
</feature>
<feature type="compositionally biased region" description="Polar residues" evidence="6">
    <location>
        <begin position="484"/>
        <end position="496"/>
    </location>
</feature>
<dbReference type="PROSITE" id="PS00107">
    <property type="entry name" value="PROTEIN_KINASE_ATP"/>
    <property type="match status" value="1"/>
</dbReference>
<feature type="compositionally biased region" description="Polar residues" evidence="6">
    <location>
        <begin position="452"/>
        <end position="466"/>
    </location>
</feature>
<dbReference type="PANTHER" id="PTHR43289:SF34">
    <property type="entry name" value="SERINE_THREONINE-PROTEIN KINASE YBDM-RELATED"/>
    <property type="match status" value="1"/>
</dbReference>
<dbReference type="Proteomes" id="UP000831467">
    <property type="component" value="Chromosome"/>
</dbReference>
<evidence type="ECO:0000256" key="2">
    <source>
        <dbReference type="ARBA" id="ARBA00022741"/>
    </source>
</evidence>
<dbReference type="PROSITE" id="PS50011">
    <property type="entry name" value="PROTEIN_KINASE_DOM"/>
    <property type="match status" value="1"/>
</dbReference>
<dbReference type="Pfam" id="PF00069">
    <property type="entry name" value="Pkinase"/>
    <property type="match status" value="1"/>
</dbReference>